<dbReference type="GO" id="GO:0032981">
    <property type="term" value="P:mitochondrial respiratory chain complex I assembly"/>
    <property type="evidence" value="ECO:0007669"/>
    <property type="project" value="TreeGrafter"/>
</dbReference>
<sequence length="67" mass="7726">MNSPGKDLKVRKDPWARFEAWRYHPAINKHSNIRNLIPGFWWGVGAFVIAIGIEKLLEKPDDHGGHH</sequence>
<dbReference type="AlphaFoldDB" id="A0AAD9QI52"/>
<evidence type="ECO:0000256" key="7">
    <source>
        <dbReference type="ARBA" id="ARBA00022692"/>
    </source>
</evidence>
<evidence type="ECO:0000256" key="8">
    <source>
        <dbReference type="ARBA" id="ARBA00022792"/>
    </source>
</evidence>
<evidence type="ECO:0000256" key="3">
    <source>
        <dbReference type="ARBA" id="ARBA00005667"/>
    </source>
</evidence>
<keyword evidence="8" id="KW-0999">Mitochondrion inner membrane</keyword>
<reference evidence="16" key="2">
    <citation type="journal article" date="2023" name="Science">
        <title>Genomic signatures of disease resistance in endangered staghorn corals.</title>
        <authorList>
            <person name="Vollmer S.V."/>
            <person name="Selwyn J.D."/>
            <person name="Despard B.A."/>
            <person name="Roesel C.L."/>
        </authorList>
    </citation>
    <scope>NUCLEOTIDE SEQUENCE</scope>
    <source>
        <strain evidence="16">K2</strain>
    </source>
</reference>
<keyword evidence="9" id="KW-0249">Electron transport</keyword>
<keyword evidence="6" id="KW-0679">Respiratory chain</keyword>
<dbReference type="EMBL" id="JARQWQ010000032">
    <property type="protein sequence ID" value="KAK2561594.1"/>
    <property type="molecule type" value="Genomic_DNA"/>
</dbReference>
<accession>A0AAD9QI52</accession>
<gene>
    <name evidence="16" type="ORF">P5673_015579</name>
</gene>
<evidence type="ECO:0000256" key="10">
    <source>
        <dbReference type="ARBA" id="ARBA00022989"/>
    </source>
</evidence>
<evidence type="ECO:0000256" key="2">
    <source>
        <dbReference type="ARBA" id="ARBA00004298"/>
    </source>
</evidence>
<evidence type="ECO:0000256" key="11">
    <source>
        <dbReference type="ARBA" id="ARBA00023128"/>
    </source>
</evidence>
<evidence type="ECO:0000313" key="16">
    <source>
        <dbReference type="EMBL" id="KAK2561594.1"/>
    </source>
</evidence>
<evidence type="ECO:0000256" key="5">
    <source>
        <dbReference type="ARBA" id="ARBA00022448"/>
    </source>
</evidence>
<dbReference type="Pfam" id="PF08122">
    <property type="entry name" value="NDUF_B12"/>
    <property type="match status" value="1"/>
</dbReference>
<evidence type="ECO:0000256" key="14">
    <source>
        <dbReference type="ARBA" id="ARBA00032688"/>
    </source>
</evidence>
<keyword evidence="12 15" id="KW-0472">Membrane</keyword>
<evidence type="ECO:0000256" key="6">
    <source>
        <dbReference type="ARBA" id="ARBA00022660"/>
    </source>
</evidence>
<reference evidence="16" key="1">
    <citation type="journal article" date="2023" name="G3 (Bethesda)">
        <title>Whole genome assembly and annotation of the endangered Caribbean coral Acropora cervicornis.</title>
        <authorList>
            <person name="Selwyn J.D."/>
            <person name="Vollmer S.V."/>
        </authorList>
    </citation>
    <scope>NUCLEOTIDE SEQUENCE</scope>
    <source>
        <strain evidence="16">K2</strain>
    </source>
</reference>
<feature type="transmembrane region" description="Helical" evidence="15">
    <location>
        <begin position="39"/>
        <end position="57"/>
    </location>
</feature>
<dbReference type="PANTHER" id="PTHR15082:SF2">
    <property type="entry name" value="NADH DEHYDROGENASE [UBIQUINONE] 1 BETA SUBCOMPLEX SUBUNIT 3"/>
    <property type="match status" value="1"/>
</dbReference>
<evidence type="ECO:0000256" key="15">
    <source>
        <dbReference type="SAM" id="Phobius"/>
    </source>
</evidence>
<comment type="subcellular location">
    <subcellularLocation>
        <location evidence="2">Mitochondrion inner membrane</location>
        <topology evidence="2">Single-pass membrane protein</topology>
        <orientation evidence="2">Matrix side</orientation>
    </subcellularLocation>
</comment>
<protein>
    <recommendedName>
        <fullName evidence="4">NADH dehydrogenase [ubiquinone] 1 beta subcomplex subunit 3</fullName>
    </recommendedName>
    <alternativeName>
        <fullName evidence="13">Complex I-B12</fullName>
    </alternativeName>
    <alternativeName>
        <fullName evidence="14">NADH-ubiquinone oxidoreductase B12 subunit</fullName>
    </alternativeName>
</protein>
<comment type="similarity">
    <text evidence="3">Belongs to the complex I NDUFB3 subunit family.</text>
</comment>
<dbReference type="GO" id="GO:0005743">
    <property type="term" value="C:mitochondrial inner membrane"/>
    <property type="evidence" value="ECO:0007669"/>
    <property type="project" value="UniProtKB-SubCell"/>
</dbReference>
<evidence type="ECO:0000256" key="12">
    <source>
        <dbReference type="ARBA" id="ARBA00023136"/>
    </source>
</evidence>
<keyword evidence="17" id="KW-1185">Reference proteome</keyword>
<evidence type="ECO:0000313" key="17">
    <source>
        <dbReference type="Proteomes" id="UP001249851"/>
    </source>
</evidence>
<organism evidence="16 17">
    <name type="scientific">Acropora cervicornis</name>
    <name type="common">Staghorn coral</name>
    <dbReference type="NCBI Taxonomy" id="6130"/>
    <lineage>
        <taxon>Eukaryota</taxon>
        <taxon>Metazoa</taxon>
        <taxon>Cnidaria</taxon>
        <taxon>Anthozoa</taxon>
        <taxon>Hexacorallia</taxon>
        <taxon>Scleractinia</taxon>
        <taxon>Astrocoeniina</taxon>
        <taxon>Acroporidae</taxon>
        <taxon>Acropora</taxon>
    </lineage>
</organism>
<evidence type="ECO:0000256" key="4">
    <source>
        <dbReference type="ARBA" id="ARBA00018680"/>
    </source>
</evidence>
<keyword evidence="7 15" id="KW-0812">Transmembrane</keyword>
<evidence type="ECO:0000256" key="1">
    <source>
        <dbReference type="ARBA" id="ARBA00003195"/>
    </source>
</evidence>
<dbReference type="PANTHER" id="PTHR15082">
    <property type="entry name" value="NADH-UBIQUINONE OXIDOREDUCTASE B12 SUBUNIT"/>
    <property type="match status" value="1"/>
</dbReference>
<comment type="function">
    <text evidence="1">Accessory subunit of the mitochondrial membrane respiratory chain NADH dehydrogenase (Complex I), that is believed not to be involved in catalysis. Complex I functions in the transfer of electrons from NADH to the respiratory chain. The immediate electron acceptor for the enzyme is believed to be ubiquinone.</text>
</comment>
<comment type="caution">
    <text evidence="16">The sequence shown here is derived from an EMBL/GenBank/DDBJ whole genome shotgun (WGS) entry which is preliminary data.</text>
</comment>
<evidence type="ECO:0000256" key="13">
    <source>
        <dbReference type="ARBA" id="ARBA00030217"/>
    </source>
</evidence>
<dbReference type="GO" id="GO:0022900">
    <property type="term" value="P:electron transport chain"/>
    <property type="evidence" value="ECO:0007669"/>
    <property type="project" value="InterPro"/>
</dbReference>
<dbReference type="InterPro" id="IPR012576">
    <property type="entry name" value="NDUFB3"/>
</dbReference>
<dbReference type="Proteomes" id="UP001249851">
    <property type="component" value="Unassembled WGS sequence"/>
</dbReference>
<keyword evidence="5" id="KW-0813">Transport</keyword>
<evidence type="ECO:0000256" key="9">
    <source>
        <dbReference type="ARBA" id="ARBA00022982"/>
    </source>
</evidence>
<proteinExistence type="inferred from homology"/>
<keyword evidence="10 15" id="KW-1133">Transmembrane helix</keyword>
<keyword evidence="11" id="KW-0496">Mitochondrion</keyword>
<name>A0AAD9QI52_ACRCE</name>